<evidence type="ECO:0000256" key="1">
    <source>
        <dbReference type="SAM" id="MobiDB-lite"/>
    </source>
</evidence>
<comment type="caution">
    <text evidence="3">The sequence shown here is derived from an EMBL/GenBank/DDBJ whole genome shotgun (WGS) entry which is preliminary data.</text>
</comment>
<evidence type="ECO:0000313" key="3">
    <source>
        <dbReference type="EMBL" id="KAJ8882956.1"/>
    </source>
</evidence>
<dbReference type="Pfam" id="PF05699">
    <property type="entry name" value="Dimer_Tnp_hAT"/>
    <property type="match status" value="1"/>
</dbReference>
<sequence length="90" mass="10377">MFKCLWNLDMNDDDIENMCGPSQLTPLQLLNTLRRLKLNSLFPNVCIAIRLFWTITVTTAEAERSSSKMNDIKNVHRSTMSQERMSGLMP</sequence>
<feature type="region of interest" description="Disordered" evidence="1">
    <location>
        <begin position="64"/>
        <end position="90"/>
    </location>
</feature>
<proteinExistence type="predicted"/>
<keyword evidence="4" id="KW-1185">Reference proteome</keyword>
<dbReference type="EMBL" id="JARBHB010000005">
    <property type="protein sequence ID" value="KAJ8882956.1"/>
    <property type="molecule type" value="Genomic_DNA"/>
</dbReference>
<protein>
    <recommendedName>
        <fullName evidence="2">HAT C-terminal dimerisation domain-containing protein</fullName>
    </recommendedName>
</protein>
<dbReference type="InterPro" id="IPR008906">
    <property type="entry name" value="HATC_C_dom"/>
</dbReference>
<dbReference type="Proteomes" id="UP001159363">
    <property type="component" value="Chromosome 4"/>
</dbReference>
<feature type="domain" description="HAT C-terminal dimerisation" evidence="2">
    <location>
        <begin position="26"/>
        <end position="87"/>
    </location>
</feature>
<organism evidence="3 4">
    <name type="scientific">Dryococelus australis</name>
    <dbReference type="NCBI Taxonomy" id="614101"/>
    <lineage>
        <taxon>Eukaryota</taxon>
        <taxon>Metazoa</taxon>
        <taxon>Ecdysozoa</taxon>
        <taxon>Arthropoda</taxon>
        <taxon>Hexapoda</taxon>
        <taxon>Insecta</taxon>
        <taxon>Pterygota</taxon>
        <taxon>Neoptera</taxon>
        <taxon>Polyneoptera</taxon>
        <taxon>Phasmatodea</taxon>
        <taxon>Verophasmatodea</taxon>
        <taxon>Anareolatae</taxon>
        <taxon>Phasmatidae</taxon>
        <taxon>Eurycanthinae</taxon>
        <taxon>Dryococelus</taxon>
    </lineage>
</organism>
<feature type="compositionally biased region" description="Basic and acidic residues" evidence="1">
    <location>
        <begin position="64"/>
        <end position="74"/>
    </location>
</feature>
<evidence type="ECO:0000313" key="4">
    <source>
        <dbReference type="Proteomes" id="UP001159363"/>
    </source>
</evidence>
<evidence type="ECO:0000259" key="2">
    <source>
        <dbReference type="Pfam" id="PF05699"/>
    </source>
</evidence>
<reference evidence="3 4" key="1">
    <citation type="submission" date="2023-02" db="EMBL/GenBank/DDBJ databases">
        <title>LHISI_Scaffold_Assembly.</title>
        <authorList>
            <person name="Stuart O.P."/>
            <person name="Cleave R."/>
            <person name="Magrath M.J.L."/>
            <person name="Mikheyev A.S."/>
        </authorList>
    </citation>
    <scope>NUCLEOTIDE SEQUENCE [LARGE SCALE GENOMIC DNA]</scope>
    <source>
        <strain evidence="3">Daus_M_001</strain>
        <tissue evidence="3">Leg muscle</tissue>
    </source>
</reference>
<gene>
    <name evidence="3" type="ORF">PR048_014795</name>
</gene>
<accession>A0ABQ9HF61</accession>
<name>A0ABQ9HF61_9NEOP</name>